<dbReference type="RefSeq" id="XP_056792114.1">
    <property type="nucleotide sequence ID" value="XM_056932155.1"/>
</dbReference>
<organism evidence="2 3">
    <name type="scientific">Penicillium diatomitis</name>
    <dbReference type="NCBI Taxonomy" id="2819901"/>
    <lineage>
        <taxon>Eukaryota</taxon>
        <taxon>Fungi</taxon>
        <taxon>Dikarya</taxon>
        <taxon>Ascomycota</taxon>
        <taxon>Pezizomycotina</taxon>
        <taxon>Eurotiomycetes</taxon>
        <taxon>Eurotiomycetidae</taxon>
        <taxon>Eurotiales</taxon>
        <taxon>Aspergillaceae</taxon>
        <taxon>Penicillium</taxon>
    </lineage>
</organism>
<keyword evidence="3" id="KW-1185">Reference proteome</keyword>
<reference evidence="2" key="2">
    <citation type="journal article" date="2023" name="IMA Fungus">
        <title>Comparative genomic study of the Penicillium genus elucidates a diverse pangenome and 15 lateral gene transfer events.</title>
        <authorList>
            <person name="Petersen C."/>
            <person name="Sorensen T."/>
            <person name="Nielsen M.R."/>
            <person name="Sondergaard T.E."/>
            <person name="Sorensen J.L."/>
            <person name="Fitzpatrick D.A."/>
            <person name="Frisvad J.C."/>
            <person name="Nielsen K.L."/>
        </authorList>
    </citation>
    <scope>NUCLEOTIDE SEQUENCE</scope>
    <source>
        <strain evidence="2">IBT 30728</strain>
    </source>
</reference>
<evidence type="ECO:0000256" key="1">
    <source>
        <dbReference type="SAM" id="MobiDB-lite"/>
    </source>
</evidence>
<dbReference type="EMBL" id="JAPWDQ010000003">
    <property type="protein sequence ID" value="KAJ5490985.1"/>
    <property type="molecule type" value="Genomic_DNA"/>
</dbReference>
<sequence length="184" mass="19861">MCGESSPRPASGGTIAVLFPPQDITSSVKDSPDSPERCLSSSPESIASTTSCSSLPTKMSSYSLFFRDSDHCHPDGQSQTTRVIFHFSDCDTYQALCGEREVQMRIETHGDLSSSTQGLTPLHVFRLKLSHSLRKRASKGRAEVEVHLAEKLDLNVSTRGVVGRQVSLCDADGVLLGTGIIGYN</sequence>
<evidence type="ECO:0000313" key="2">
    <source>
        <dbReference type="EMBL" id="KAJ5490985.1"/>
    </source>
</evidence>
<dbReference type="AlphaFoldDB" id="A0A9W9XEW3"/>
<name>A0A9W9XEW3_9EURO</name>
<dbReference type="GeneID" id="81622404"/>
<gene>
    <name evidence="2" type="ORF">N7539_002552</name>
</gene>
<accession>A0A9W9XEW3</accession>
<feature type="region of interest" description="Disordered" evidence="1">
    <location>
        <begin position="1"/>
        <end position="54"/>
    </location>
</feature>
<proteinExistence type="predicted"/>
<evidence type="ECO:0000313" key="3">
    <source>
        <dbReference type="Proteomes" id="UP001148312"/>
    </source>
</evidence>
<feature type="compositionally biased region" description="Low complexity" evidence="1">
    <location>
        <begin position="40"/>
        <end position="54"/>
    </location>
</feature>
<protein>
    <submittedName>
        <fullName evidence="2">Uncharacterized protein</fullName>
    </submittedName>
</protein>
<comment type="caution">
    <text evidence="2">The sequence shown here is derived from an EMBL/GenBank/DDBJ whole genome shotgun (WGS) entry which is preliminary data.</text>
</comment>
<reference evidence="2" key="1">
    <citation type="submission" date="2022-12" db="EMBL/GenBank/DDBJ databases">
        <authorList>
            <person name="Petersen C."/>
        </authorList>
    </citation>
    <scope>NUCLEOTIDE SEQUENCE</scope>
    <source>
        <strain evidence="2">IBT 30728</strain>
    </source>
</reference>
<dbReference type="Proteomes" id="UP001148312">
    <property type="component" value="Unassembled WGS sequence"/>
</dbReference>